<dbReference type="RefSeq" id="WP_175230610.1">
    <property type="nucleotide sequence ID" value="NZ_CADIKH010000039.1"/>
</dbReference>
<dbReference type="InterPro" id="IPR029032">
    <property type="entry name" value="AhpD-like"/>
</dbReference>
<dbReference type="PANTHER" id="PTHR34846">
    <property type="entry name" value="4-CARBOXYMUCONOLACTONE DECARBOXYLASE FAMILY PROTEIN (AFU_ORTHOLOGUE AFUA_6G11590)"/>
    <property type="match status" value="1"/>
</dbReference>
<accession>A0A6J5EV54</accession>
<dbReference type="PANTHER" id="PTHR34846:SF10">
    <property type="entry name" value="CYTOPLASMIC PROTEIN"/>
    <property type="match status" value="1"/>
</dbReference>
<dbReference type="EMBL" id="CADIKH010000039">
    <property type="protein sequence ID" value="CAB3768925.1"/>
    <property type="molecule type" value="Genomic_DNA"/>
</dbReference>
<name>A0A6J5EV54_9BURK</name>
<organism evidence="2 3">
    <name type="scientific">Paraburkholderia humisilvae</name>
    <dbReference type="NCBI Taxonomy" id="627669"/>
    <lineage>
        <taxon>Bacteria</taxon>
        <taxon>Pseudomonadati</taxon>
        <taxon>Pseudomonadota</taxon>
        <taxon>Betaproteobacteria</taxon>
        <taxon>Burkholderiales</taxon>
        <taxon>Burkholderiaceae</taxon>
        <taxon>Paraburkholderia</taxon>
    </lineage>
</organism>
<dbReference type="InterPro" id="IPR004675">
    <property type="entry name" value="AhpD_core"/>
</dbReference>
<dbReference type="InterPro" id="IPR003779">
    <property type="entry name" value="CMD-like"/>
</dbReference>
<dbReference type="NCBIfam" id="TIGR00778">
    <property type="entry name" value="ahpD_dom"/>
    <property type="match status" value="1"/>
</dbReference>
<evidence type="ECO:0000313" key="3">
    <source>
        <dbReference type="Proteomes" id="UP000494363"/>
    </source>
</evidence>
<proteinExistence type="predicted"/>
<dbReference type="Proteomes" id="UP000494363">
    <property type="component" value="Unassembled WGS sequence"/>
</dbReference>
<evidence type="ECO:0000259" key="1">
    <source>
        <dbReference type="Pfam" id="PF02627"/>
    </source>
</evidence>
<sequence length="159" mass="18039">MTQRINYIQQSPELFKKFQAFSNQVKDCGIEQTILDLVSIRASQMNGCGFCLDMHVKEARLHGERELRLYHTAIWRESTLFAPRERAALAWTEVLTKLPEHGVPDDIYESVRGEFSEKELSDLTYAVMAINGWNRANVAFRTAPGSADKAYGLDKANLA</sequence>
<evidence type="ECO:0000313" key="2">
    <source>
        <dbReference type="EMBL" id="CAB3768925.1"/>
    </source>
</evidence>
<gene>
    <name evidence="2" type="ORF">LMG29542_05978</name>
</gene>
<dbReference type="SUPFAM" id="SSF69118">
    <property type="entry name" value="AhpD-like"/>
    <property type="match status" value="1"/>
</dbReference>
<dbReference type="GO" id="GO:0051920">
    <property type="term" value="F:peroxiredoxin activity"/>
    <property type="evidence" value="ECO:0007669"/>
    <property type="project" value="InterPro"/>
</dbReference>
<feature type="domain" description="Carboxymuconolactone decarboxylase-like" evidence="1">
    <location>
        <begin position="12"/>
        <end position="93"/>
    </location>
</feature>
<dbReference type="Pfam" id="PF02627">
    <property type="entry name" value="CMD"/>
    <property type="match status" value="1"/>
</dbReference>
<dbReference type="AlphaFoldDB" id="A0A6J5EV54"/>
<reference evidence="2 3" key="1">
    <citation type="submission" date="2020-04" db="EMBL/GenBank/DDBJ databases">
        <authorList>
            <person name="De Canck E."/>
        </authorList>
    </citation>
    <scope>NUCLEOTIDE SEQUENCE [LARGE SCALE GENOMIC DNA]</scope>
    <source>
        <strain evidence="2 3">LMG 29542</strain>
    </source>
</reference>
<keyword evidence="3" id="KW-1185">Reference proteome</keyword>
<protein>
    <recommendedName>
        <fullName evidence="1">Carboxymuconolactone decarboxylase-like domain-containing protein</fullName>
    </recommendedName>
</protein>
<dbReference type="Gene3D" id="1.20.1290.10">
    <property type="entry name" value="AhpD-like"/>
    <property type="match status" value="1"/>
</dbReference>